<proteinExistence type="predicted"/>
<accession>A0A1V6QQD8</accession>
<comment type="caution">
    <text evidence="3">The sequence shown here is derived from an EMBL/GenBank/DDBJ whole genome shotgun (WGS) entry which is preliminary data.</text>
</comment>
<feature type="transmembrane region" description="Helical" evidence="2">
    <location>
        <begin position="152"/>
        <end position="174"/>
    </location>
</feature>
<reference evidence="4" key="1">
    <citation type="journal article" date="2017" name="Nat. Microbiol.">
        <title>Global analysis of biosynthetic gene clusters reveals vast potential of secondary metabolite production in Penicillium species.</title>
        <authorList>
            <person name="Nielsen J.C."/>
            <person name="Grijseels S."/>
            <person name="Prigent S."/>
            <person name="Ji B."/>
            <person name="Dainat J."/>
            <person name="Nielsen K.F."/>
            <person name="Frisvad J.C."/>
            <person name="Workman M."/>
            <person name="Nielsen J."/>
        </authorList>
    </citation>
    <scope>NUCLEOTIDE SEQUENCE [LARGE SCALE GENOMIC DNA]</scope>
    <source>
        <strain evidence="4">IBT 31811</strain>
    </source>
</reference>
<gene>
    <name evidence="3" type="ORF">PENANT_c001G10466</name>
</gene>
<dbReference type="EMBL" id="MDYN01000001">
    <property type="protein sequence ID" value="OQD91146.1"/>
    <property type="molecule type" value="Genomic_DNA"/>
</dbReference>
<dbReference type="PANTHER" id="PTHR42024">
    <property type="entry name" value="AMINO ACID PERMEASE_ SLC12A DOMAIN-CONTAINING PROTEIN"/>
    <property type="match status" value="1"/>
</dbReference>
<keyword evidence="2" id="KW-1133">Transmembrane helix</keyword>
<evidence type="ECO:0000256" key="1">
    <source>
        <dbReference type="SAM" id="MobiDB-lite"/>
    </source>
</evidence>
<feature type="transmembrane region" description="Helical" evidence="2">
    <location>
        <begin position="123"/>
        <end position="146"/>
    </location>
</feature>
<sequence>MEGETVPAQEIAQVDPAHLEAAQAEPANIEPPTHTEPPPLPYSLYTRKKSIAIFWTIFVIDTLGQPLIFYWCLWYLTDLSHNVVFSIVTASLGGVSVFEYFYRLYNLFRKHSRARPLNAPVSWLDFFQINFTIVWLILAVELIVGSVPEEPFVRLIAMVLPTVMFYFGIVYLSLDVFRMMGYKAPFRISSTPKGSVMPTALYALIEDVVAVDGGGGQIYRYALRTRYLSSPYFRRMLFEMNCFWSGGSIVFAAAITAVVFTVEESVAFTLGWSLPFAWAIVWTIITIPWVQSDLRREKKAWAENRGQGGIPWVDDISAPTARTRFASIHATFNPWATKRSPPSTPSEAPEKVPDGLSHGTPTEASAAGAETPRTADGGSHKRTSHEQTSHEQTFGGIPDTDPAKEVSPV</sequence>
<name>A0A1V6QQD8_9EURO</name>
<keyword evidence="2" id="KW-0472">Membrane</keyword>
<organism evidence="3 4">
    <name type="scientific">Penicillium antarcticum</name>
    <dbReference type="NCBI Taxonomy" id="416450"/>
    <lineage>
        <taxon>Eukaryota</taxon>
        <taxon>Fungi</taxon>
        <taxon>Dikarya</taxon>
        <taxon>Ascomycota</taxon>
        <taxon>Pezizomycotina</taxon>
        <taxon>Eurotiomycetes</taxon>
        <taxon>Eurotiomycetidae</taxon>
        <taxon>Eurotiales</taxon>
        <taxon>Aspergillaceae</taxon>
        <taxon>Penicillium</taxon>
    </lineage>
</organism>
<dbReference type="AlphaFoldDB" id="A0A1V6QQD8"/>
<feature type="transmembrane region" description="Helical" evidence="2">
    <location>
        <begin position="268"/>
        <end position="290"/>
    </location>
</feature>
<dbReference type="STRING" id="416450.A0A1V6QQD8"/>
<feature type="transmembrane region" description="Helical" evidence="2">
    <location>
        <begin position="242"/>
        <end position="262"/>
    </location>
</feature>
<feature type="transmembrane region" description="Helical" evidence="2">
    <location>
        <begin position="83"/>
        <end position="102"/>
    </location>
</feature>
<keyword evidence="2" id="KW-0812">Transmembrane</keyword>
<feature type="region of interest" description="Disordered" evidence="1">
    <location>
        <begin position="334"/>
        <end position="409"/>
    </location>
</feature>
<feature type="transmembrane region" description="Helical" evidence="2">
    <location>
        <begin position="52"/>
        <end position="77"/>
    </location>
</feature>
<dbReference type="Proteomes" id="UP000191672">
    <property type="component" value="Unassembled WGS sequence"/>
</dbReference>
<dbReference type="OrthoDB" id="4838853at2759"/>
<protein>
    <submittedName>
        <fullName evidence="3">Uncharacterized protein</fullName>
    </submittedName>
</protein>
<keyword evidence="4" id="KW-1185">Reference proteome</keyword>
<dbReference type="PANTHER" id="PTHR42024:SF1">
    <property type="entry name" value="AMINO ACID PERMEASE_ SLC12A DOMAIN-CONTAINING PROTEIN"/>
    <property type="match status" value="1"/>
</dbReference>
<evidence type="ECO:0000313" key="4">
    <source>
        <dbReference type="Proteomes" id="UP000191672"/>
    </source>
</evidence>
<evidence type="ECO:0000256" key="2">
    <source>
        <dbReference type="SAM" id="Phobius"/>
    </source>
</evidence>
<evidence type="ECO:0000313" key="3">
    <source>
        <dbReference type="EMBL" id="OQD91146.1"/>
    </source>
</evidence>